<evidence type="ECO:0000256" key="8">
    <source>
        <dbReference type="ARBA" id="ARBA00022833"/>
    </source>
</evidence>
<evidence type="ECO:0000256" key="7">
    <source>
        <dbReference type="ARBA" id="ARBA00022832"/>
    </source>
</evidence>
<evidence type="ECO:0000256" key="1">
    <source>
        <dbReference type="ARBA" id="ARBA00004496"/>
    </source>
</evidence>
<dbReference type="GO" id="GO:0005524">
    <property type="term" value="F:ATP binding"/>
    <property type="evidence" value="ECO:0007669"/>
    <property type="project" value="UniProtKB-KW"/>
</dbReference>
<dbReference type="KEGG" id="ifn:GM661_13975"/>
<gene>
    <name evidence="13" type="primary">accD</name>
    <name evidence="15" type="ORF">GM661_13975</name>
</gene>
<evidence type="ECO:0000313" key="16">
    <source>
        <dbReference type="Proteomes" id="UP000665020"/>
    </source>
</evidence>
<feature type="binding site" evidence="13">
    <location>
        <position position="55"/>
    </location>
    <ligand>
        <name>Zn(2+)</name>
        <dbReference type="ChEBI" id="CHEBI:29105"/>
    </ligand>
</feature>
<keyword evidence="11 13" id="KW-0275">Fatty acid biosynthesis</keyword>
<dbReference type="InterPro" id="IPR041010">
    <property type="entry name" value="Znf-ACC"/>
</dbReference>
<comment type="subcellular location">
    <subcellularLocation>
        <location evidence="1 13">Cytoplasm</location>
    </subcellularLocation>
</comment>
<dbReference type="PRINTS" id="PR01070">
    <property type="entry name" value="ACCCTRFRASEB"/>
</dbReference>
<evidence type="ECO:0000256" key="5">
    <source>
        <dbReference type="ARBA" id="ARBA00022741"/>
    </source>
</evidence>
<comment type="catalytic activity">
    <reaction evidence="13">
        <text>N(6)-carboxybiotinyl-L-lysyl-[protein] + acetyl-CoA = N(6)-biotinyl-L-lysyl-[protein] + malonyl-CoA</text>
        <dbReference type="Rhea" id="RHEA:54728"/>
        <dbReference type="Rhea" id="RHEA-COMP:10505"/>
        <dbReference type="Rhea" id="RHEA-COMP:10506"/>
        <dbReference type="ChEBI" id="CHEBI:57288"/>
        <dbReference type="ChEBI" id="CHEBI:57384"/>
        <dbReference type="ChEBI" id="CHEBI:83144"/>
        <dbReference type="ChEBI" id="CHEBI:83145"/>
        <dbReference type="EC" id="2.1.3.15"/>
    </reaction>
</comment>
<name>A0A8A7KJH9_9FIRM</name>
<evidence type="ECO:0000256" key="3">
    <source>
        <dbReference type="ARBA" id="ARBA00022679"/>
    </source>
</evidence>
<organism evidence="15 16">
    <name type="scientific">Iocasia fonsfrigidae</name>
    <dbReference type="NCBI Taxonomy" id="2682810"/>
    <lineage>
        <taxon>Bacteria</taxon>
        <taxon>Bacillati</taxon>
        <taxon>Bacillota</taxon>
        <taxon>Clostridia</taxon>
        <taxon>Halanaerobiales</taxon>
        <taxon>Halanaerobiaceae</taxon>
        <taxon>Iocasia</taxon>
    </lineage>
</organism>
<evidence type="ECO:0000256" key="11">
    <source>
        <dbReference type="ARBA" id="ARBA00023160"/>
    </source>
</evidence>
<dbReference type="InterPro" id="IPR029045">
    <property type="entry name" value="ClpP/crotonase-like_dom_sf"/>
</dbReference>
<keyword evidence="5 13" id="KW-0547">Nucleotide-binding</keyword>
<dbReference type="PANTHER" id="PTHR42995">
    <property type="entry name" value="ACETYL-COENZYME A CARBOXYLASE CARBOXYL TRANSFERASE SUBUNIT BETA, CHLOROPLASTIC"/>
    <property type="match status" value="1"/>
</dbReference>
<dbReference type="UniPathway" id="UPA00655">
    <property type="reaction ID" value="UER00711"/>
</dbReference>
<comment type="subunit">
    <text evidence="13">Acetyl-CoA carboxylase is a heterohexamer composed of biotin carboxyl carrier protein (AccB), biotin carboxylase (AccC) and two subunits each of ACCase subunit alpha (AccA) and ACCase subunit beta (AccD).</text>
</comment>
<protein>
    <recommendedName>
        <fullName evidence="13">Acetyl-coenzyme A carboxylase carboxyl transferase subunit beta</fullName>
        <shortName evidence="13">ACCase subunit beta</shortName>
        <shortName evidence="13">Acetyl-CoA carboxylase carboxyltransferase subunit beta</shortName>
        <ecNumber evidence="13">2.1.3.15</ecNumber>
    </recommendedName>
</protein>
<evidence type="ECO:0000259" key="14">
    <source>
        <dbReference type="PROSITE" id="PS50980"/>
    </source>
</evidence>
<keyword evidence="10 13" id="KW-0443">Lipid metabolism</keyword>
<dbReference type="NCBIfam" id="TIGR00515">
    <property type="entry name" value="accD"/>
    <property type="match status" value="1"/>
</dbReference>
<evidence type="ECO:0000256" key="6">
    <source>
        <dbReference type="ARBA" id="ARBA00022771"/>
    </source>
</evidence>
<dbReference type="EMBL" id="CP046640">
    <property type="protein sequence ID" value="QTL98987.1"/>
    <property type="molecule type" value="Genomic_DNA"/>
</dbReference>
<evidence type="ECO:0000256" key="10">
    <source>
        <dbReference type="ARBA" id="ARBA00023098"/>
    </source>
</evidence>
<comment type="function">
    <text evidence="12 13">Component of the acetyl coenzyme A carboxylase (ACC) complex. Biotin carboxylase (BC) catalyzes the carboxylation of biotin on its carrier protein (BCCP) and then the CO(2) group is transferred by the transcarboxylase to acetyl-CoA to form malonyl-CoA.</text>
</comment>
<keyword evidence="6 13" id="KW-0863">Zinc-finger</keyword>
<dbReference type="GO" id="GO:0016743">
    <property type="term" value="F:carboxyl- or carbamoyltransferase activity"/>
    <property type="evidence" value="ECO:0007669"/>
    <property type="project" value="UniProtKB-UniRule"/>
</dbReference>
<feature type="binding site" evidence="13">
    <location>
        <position position="39"/>
    </location>
    <ligand>
        <name>Zn(2+)</name>
        <dbReference type="ChEBI" id="CHEBI:29105"/>
    </ligand>
</feature>
<dbReference type="GO" id="GO:2001295">
    <property type="term" value="P:malonyl-CoA biosynthetic process"/>
    <property type="evidence" value="ECO:0007669"/>
    <property type="project" value="UniProtKB-UniRule"/>
</dbReference>
<comment type="cofactor">
    <cofactor evidence="13">
        <name>Zn(2+)</name>
        <dbReference type="ChEBI" id="CHEBI:29105"/>
    </cofactor>
    <text evidence="13">Binds 1 zinc ion per subunit.</text>
</comment>
<proteinExistence type="inferred from homology"/>
<dbReference type="Proteomes" id="UP000665020">
    <property type="component" value="Chromosome"/>
</dbReference>
<evidence type="ECO:0000256" key="2">
    <source>
        <dbReference type="ARBA" id="ARBA00022516"/>
    </source>
</evidence>
<accession>A0A8A7KJH9</accession>
<dbReference type="GO" id="GO:0003989">
    <property type="term" value="F:acetyl-CoA carboxylase activity"/>
    <property type="evidence" value="ECO:0007669"/>
    <property type="project" value="InterPro"/>
</dbReference>
<feature type="domain" description="CoA carboxyltransferase N-terminal" evidence="14">
    <location>
        <begin position="32"/>
        <end position="293"/>
    </location>
</feature>
<keyword evidence="13" id="KW-0963">Cytoplasm</keyword>
<feature type="zinc finger region" description="C4-type" evidence="13">
    <location>
        <begin position="36"/>
        <end position="58"/>
    </location>
</feature>
<dbReference type="PROSITE" id="PS50980">
    <property type="entry name" value="COA_CT_NTER"/>
    <property type="match status" value="1"/>
</dbReference>
<feature type="binding site" evidence="13">
    <location>
        <position position="36"/>
    </location>
    <ligand>
        <name>Zn(2+)</name>
        <dbReference type="ChEBI" id="CHEBI:29105"/>
    </ligand>
</feature>
<keyword evidence="9 13" id="KW-0067">ATP-binding</keyword>
<dbReference type="HAMAP" id="MF_01395">
    <property type="entry name" value="AcetylCoA_CT_beta"/>
    <property type="match status" value="1"/>
</dbReference>
<keyword evidence="2 13" id="KW-0444">Lipid biosynthesis</keyword>
<keyword evidence="4 13" id="KW-0479">Metal-binding</keyword>
<comment type="similarity">
    <text evidence="13">Belongs to the AccD/PCCB family.</text>
</comment>
<dbReference type="AlphaFoldDB" id="A0A8A7KJH9"/>
<keyword evidence="3 13" id="KW-0808">Transferase</keyword>
<dbReference type="RefSeq" id="WP_230867387.1">
    <property type="nucleotide sequence ID" value="NZ_CP046640.1"/>
</dbReference>
<keyword evidence="16" id="KW-1185">Reference proteome</keyword>
<dbReference type="GO" id="GO:0006633">
    <property type="term" value="P:fatty acid biosynthetic process"/>
    <property type="evidence" value="ECO:0007669"/>
    <property type="project" value="UniProtKB-KW"/>
</dbReference>
<dbReference type="EC" id="2.1.3.15" evidence="13"/>
<dbReference type="SUPFAM" id="SSF52096">
    <property type="entry name" value="ClpP/crotonase"/>
    <property type="match status" value="1"/>
</dbReference>
<sequence>MLKDLFGKSKYVTVKSRDNRDKKEESSPDNRLWTKCNECKEIIFNKKLVENLMVCPKCGKHFRLTARDRLAITVDEGSFKEFAEDIYSKDPLDFPNYVEKMVRAKIKTNLNEAVITGEALIGGHQIVIAIMDFNFMGGSMGSVVGEKITLAIEKAIEKKKPLIIFSTAGGARMQEGLLSLMQMAKTSAAVKKIHQAGLLYVCVMTDPTSGGVTASFATLADIIIAEKGALIAFAGPRVIKQTISADLPEGFQKAEFLLEHGMVDRVTPRHKMRDELKAILEIHQYSGVNEYAQ</sequence>
<reference evidence="15" key="1">
    <citation type="submission" date="2019-12" db="EMBL/GenBank/DDBJ databases">
        <authorList>
            <person name="zhang j."/>
            <person name="sun C.M."/>
        </authorList>
    </citation>
    <scope>NUCLEOTIDE SEQUENCE</scope>
    <source>
        <strain evidence="15">NS-1</strain>
    </source>
</reference>
<dbReference type="InterPro" id="IPR034733">
    <property type="entry name" value="AcCoA_carboxyl_beta"/>
</dbReference>
<dbReference type="InterPro" id="IPR000438">
    <property type="entry name" value="Acetyl_CoA_COase_Trfase_b_su"/>
</dbReference>
<keyword evidence="8 13" id="KW-0862">Zinc</keyword>
<keyword evidence="15" id="KW-0436">Ligase</keyword>
<dbReference type="GO" id="GO:0008270">
    <property type="term" value="F:zinc ion binding"/>
    <property type="evidence" value="ECO:0007669"/>
    <property type="project" value="UniProtKB-UniRule"/>
</dbReference>
<evidence type="ECO:0000313" key="15">
    <source>
        <dbReference type="EMBL" id="QTL98987.1"/>
    </source>
</evidence>
<evidence type="ECO:0000256" key="12">
    <source>
        <dbReference type="ARBA" id="ARBA00025280"/>
    </source>
</evidence>
<keyword evidence="7 13" id="KW-0276">Fatty acid metabolism</keyword>
<dbReference type="Pfam" id="PF01039">
    <property type="entry name" value="Carboxyl_trans"/>
    <property type="match status" value="1"/>
</dbReference>
<dbReference type="GO" id="GO:0009317">
    <property type="term" value="C:acetyl-CoA carboxylase complex"/>
    <property type="evidence" value="ECO:0007669"/>
    <property type="project" value="InterPro"/>
</dbReference>
<dbReference type="Pfam" id="PF17848">
    <property type="entry name" value="Zn_ribbon_ACC"/>
    <property type="match status" value="1"/>
</dbReference>
<feature type="binding site" evidence="13">
    <location>
        <position position="58"/>
    </location>
    <ligand>
        <name>Zn(2+)</name>
        <dbReference type="ChEBI" id="CHEBI:29105"/>
    </ligand>
</feature>
<evidence type="ECO:0000256" key="9">
    <source>
        <dbReference type="ARBA" id="ARBA00022840"/>
    </source>
</evidence>
<comment type="pathway">
    <text evidence="13">Lipid metabolism; malonyl-CoA biosynthesis; malonyl-CoA from acetyl-CoA: step 1/1.</text>
</comment>
<evidence type="ECO:0000256" key="4">
    <source>
        <dbReference type="ARBA" id="ARBA00022723"/>
    </source>
</evidence>
<dbReference type="Gene3D" id="3.90.226.10">
    <property type="entry name" value="2-enoyl-CoA Hydratase, Chain A, domain 1"/>
    <property type="match status" value="1"/>
</dbReference>
<dbReference type="PANTHER" id="PTHR42995:SF5">
    <property type="entry name" value="ACETYL-COENZYME A CARBOXYLASE CARBOXYL TRANSFERASE SUBUNIT BETA, CHLOROPLASTIC"/>
    <property type="match status" value="1"/>
</dbReference>
<dbReference type="InterPro" id="IPR011762">
    <property type="entry name" value="COA_CT_N"/>
</dbReference>
<evidence type="ECO:0000256" key="13">
    <source>
        <dbReference type="HAMAP-Rule" id="MF_01395"/>
    </source>
</evidence>